<sequence>MAENPKGGSGDFAKKVQRRLSRGKEKVLQRLGKTTESRDEQFEYFLLQFNDQQTDGNRIYKDLRNYINSVRDMREASRRVSQSLFDSYEADWAGEEDLAGITEGEDLLWNDFEVKLLDQAVRTMESYVGQFPDIREKVAKRSRKLVDYDSTLHHLEALQSAKKRDDVKIIKAEEEMHEARSVYESINSELKDELPVIFDSRVGCFVSAFSAVSHLRNTFFKEMSTLNLDLQSVIKELQAQHPEKVFAVKGLQRYGSLKRRTLTSPKAWKSSFSEFHKSYSPKPSRFSFRSPDKPRHSTLSRESSTSLPTSPQPSSYNSSPHSPPQEDLQEDLDASSNHSETLSESISPPAEEVQQEEGKPEETPAEPQEEKEGKKEGEKEEAKDSSSEGNPSCDSESLELQLSAAEETLHIQEEEEEEKGGRRRNRRRRGSEGEQAAEWRRSRGHL</sequence>
<reference evidence="10 11" key="2">
    <citation type="journal article" date="2024" name="G3 (Bethesda)">
        <title>The genome of the cryopelagic Antarctic bald notothen, Trematomus borchgrevinki.</title>
        <authorList>
            <person name="Rayamajhi N."/>
            <person name="Rivera-Colon A.G."/>
            <person name="Minhas B.F."/>
            <person name="Cheng C.C."/>
            <person name="Catchen J.M."/>
        </authorList>
    </citation>
    <scope>NUCLEOTIDE SEQUENCE [LARGE SCALE GENOMIC DNA]</scope>
    <source>
        <strain evidence="10">AGRC-2024</strain>
    </source>
</reference>
<feature type="compositionally biased region" description="Basic and acidic residues" evidence="8">
    <location>
        <begin position="437"/>
        <end position="446"/>
    </location>
</feature>
<dbReference type="InterPro" id="IPR027267">
    <property type="entry name" value="AH/BAR_dom_sf"/>
</dbReference>
<dbReference type="InterPro" id="IPR003005">
    <property type="entry name" value="Amphiphysin"/>
</dbReference>
<feature type="compositionally biased region" description="Low complexity" evidence="8">
    <location>
        <begin position="303"/>
        <end position="320"/>
    </location>
</feature>
<dbReference type="PRINTS" id="PR01251">
    <property type="entry name" value="AMPHIPHYSIN"/>
</dbReference>
<feature type="region of interest" description="Disordered" evidence="8">
    <location>
        <begin position="1"/>
        <end position="33"/>
    </location>
</feature>
<evidence type="ECO:0000256" key="5">
    <source>
        <dbReference type="ARBA" id="ARBA00023054"/>
    </source>
</evidence>
<protein>
    <recommendedName>
        <fullName evidence="9">BAR domain-containing protein</fullName>
    </recommendedName>
</protein>
<dbReference type="SMART" id="SM00721">
    <property type="entry name" value="BAR"/>
    <property type="match status" value="1"/>
</dbReference>
<name>A0ABD2GZD4_PAGBO</name>
<keyword evidence="6" id="KW-0472">Membrane</keyword>
<dbReference type="PANTHER" id="PTHR46514:SF1">
    <property type="entry name" value="BRIDGING INTEGRATOR 2"/>
    <property type="match status" value="1"/>
</dbReference>
<dbReference type="PROSITE" id="PS51021">
    <property type="entry name" value="BAR"/>
    <property type="match status" value="1"/>
</dbReference>
<dbReference type="AlphaFoldDB" id="A0ABD2GZD4"/>
<dbReference type="SUPFAM" id="SSF103657">
    <property type="entry name" value="BAR/IMD domain-like"/>
    <property type="match status" value="1"/>
</dbReference>
<feature type="region of interest" description="Disordered" evidence="8">
    <location>
        <begin position="275"/>
        <end position="446"/>
    </location>
</feature>
<accession>A0ABD2GZD4</accession>
<gene>
    <name evidence="10" type="ORF">OYC64_014163</name>
</gene>
<evidence type="ECO:0000256" key="3">
    <source>
        <dbReference type="ARBA" id="ARBA00022443"/>
    </source>
</evidence>
<feature type="compositionally biased region" description="Low complexity" evidence="8">
    <location>
        <begin position="278"/>
        <end position="289"/>
    </location>
</feature>
<dbReference type="GO" id="GO:0012505">
    <property type="term" value="C:endomembrane system"/>
    <property type="evidence" value="ECO:0007669"/>
    <property type="project" value="UniProtKB-SubCell"/>
</dbReference>
<comment type="subcellular location">
    <subcellularLocation>
        <location evidence="2">Cytoplasm</location>
    </subcellularLocation>
    <subcellularLocation>
        <location evidence="1">Endomembrane system</location>
    </subcellularLocation>
</comment>
<dbReference type="Proteomes" id="UP001619887">
    <property type="component" value="Unassembled WGS sequence"/>
</dbReference>
<dbReference type="Gene3D" id="1.20.1270.60">
    <property type="entry name" value="Arfaptin homology (AH) domain/BAR domain"/>
    <property type="match status" value="1"/>
</dbReference>
<feature type="coiled-coil region" evidence="7">
    <location>
        <begin position="155"/>
        <end position="189"/>
    </location>
</feature>
<keyword evidence="3" id="KW-0728">SH3 domain</keyword>
<proteinExistence type="predicted"/>
<organism evidence="10 11">
    <name type="scientific">Pagothenia borchgrevinki</name>
    <name type="common">Bald rockcod</name>
    <name type="synonym">Trematomus borchgrevinki</name>
    <dbReference type="NCBI Taxonomy" id="8213"/>
    <lineage>
        <taxon>Eukaryota</taxon>
        <taxon>Metazoa</taxon>
        <taxon>Chordata</taxon>
        <taxon>Craniata</taxon>
        <taxon>Vertebrata</taxon>
        <taxon>Euteleostomi</taxon>
        <taxon>Actinopterygii</taxon>
        <taxon>Neopterygii</taxon>
        <taxon>Teleostei</taxon>
        <taxon>Neoteleostei</taxon>
        <taxon>Acanthomorphata</taxon>
        <taxon>Eupercaria</taxon>
        <taxon>Perciformes</taxon>
        <taxon>Notothenioidei</taxon>
        <taxon>Nototheniidae</taxon>
        <taxon>Pagothenia</taxon>
    </lineage>
</organism>
<evidence type="ECO:0000313" key="11">
    <source>
        <dbReference type="Proteomes" id="UP001619887"/>
    </source>
</evidence>
<reference evidence="10 11" key="1">
    <citation type="journal article" date="2022" name="G3 (Bethesda)">
        <title>Evaluating Illumina-, Nanopore-, and PacBio-based genome assembly strategies with the bald notothen, Trematomus borchgrevinki.</title>
        <authorList>
            <person name="Rayamajhi N."/>
            <person name="Cheng C.C."/>
            <person name="Catchen J.M."/>
        </authorList>
    </citation>
    <scope>NUCLEOTIDE SEQUENCE [LARGE SCALE GENOMIC DNA]</scope>
    <source>
        <strain evidence="10">AGRC-2024</strain>
    </source>
</reference>
<evidence type="ECO:0000259" key="9">
    <source>
        <dbReference type="PROSITE" id="PS51021"/>
    </source>
</evidence>
<keyword evidence="4" id="KW-0963">Cytoplasm</keyword>
<dbReference type="GO" id="GO:0005737">
    <property type="term" value="C:cytoplasm"/>
    <property type="evidence" value="ECO:0007669"/>
    <property type="project" value="UniProtKB-SubCell"/>
</dbReference>
<dbReference type="FunFam" id="1.20.1270.60:FF:000013">
    <property type="entry name" value="Amphiphysin isoform 2"/>
    <property type="match status" value="1"/>
</dbReference>
<feature type="domain" description="BAR" evidence="9">
    <location>
        <begin position="27"/>
        <end position="243"/>
    </location>
</feature>
<dbReference type="Pfam" id="PF03114">
    <property type="entry name" value="BAR"/>
    <property type="match status" value="1"/>
</dbReference>
<keyword evidence="5 7" id="KW-0175">Coiled coil</keyword>
<evidence type="ECO:0000256" key="1">
    <source>
        <dbReference type="ARBA" id="ARBA00004308"/>
    </source>
</evidence>
<keyword evidence="11" id="KW-1185">Reference proteome</keyword>
<evidence type="ECO:0000256" key="2">
    <source>
        <dbReference type="ARBA" id="ARBA00004496"/>
    </source>
</evidence>
<feature type="compositionally biased region" description="Polar residues" evidence="8">
    <location>
        <begin position="334"/>
        <end position="346"/>
    </location>
</feature>
<feature type="compositionally biased region" description="Basic and acidic residues" evidence="8">
    <location>
        <begin position="356"/>
        <end position="386"/>
    </location>
</feature>
<dbReference type="EMBL" id="JBIYXZ010002073">
    <property type="protein sequence ID" value="KAL3059499.1"/>
    <property type="molecule type" value="Genomic_DNA"/>
</dbReference>
<evidence type="ECO:0000256" key="4">
    <source>
        <dbReference type="ARBA" id="ARBA00022490"/>
    </source>
</evidence>
<dbReference type="PANTHER" id="PTHR46514">
    <property type="entry name" value="AMPHIPHYSIN"/>
    <property type="match status" value="1"/>
</dbReference>
<comment type="caution">
    <text evidence="10">The sequence shown here is derived from an EMBL/GenBank/DDBJ whole genome shotgun (WGS) entry which is preliminary data.</text>
</comment>
<feature type="compositionally biased region" description="Basic and acidic residues" evidence="8">
    <location>
        <begin position="22"/>
        <end position="33"/>
    </location>
</feature>
<dbReference type="InterPro" id="IPR004148">
    <property type="entry name" value="BAR_dom"/>
</dbReference>
<evidence type="ECO:0000256" key="7">
    <source>
        <dbReference type="SAM" id="Coils"/>
    </source>
</evidence>
<evidence type="ECO:0000256" key="8">
    <source>
        <dbReference type="SAM" id="MobiDB-lite"/>
    </source>
</evidence>
<evidence type="ECO:0000313" key="10">
    <source>
        <dbReference type="EMBL" id="KAL3059499.1"/>
    </source>
</evidence>
<evidence type="ECO:0000256" key="6">
    <source>
        <dbReference type="ARBA" id="ARBA00023136"/>
    </source>
</evidence>